<dbReference type="SUPFAM" id="SSF53850">
    <property type="entry name" value="Periplasmic binding protein-like II"/>
    <property type="match status" value="1"/>
</dbReference>
<reference evidence="9 10" key="1">
    <citation type="submission" date="2018-04" db="EMBL/GenBank/DDBJ databases">
        <title>Genomic Encyclopedia of Type Strains, Phase III (KMG-III): the genomes of soil and plant-associated and newly described type strains.</title>
        <authorList>
            <person name="Whitman W."/>
        </authorList>
    </citation>
    <scope>NUCLEOTIDE SEQUENCE [LARGE SCALE GENOMIC DNA]</scope>
    <source>
        <strain evidence="9 10">KA25</strain>
    </source>
</reference>
<evidence type="ECO:0000313" key="10">
    <source>
        <dbReference type="Proteomes" id="UP000244060"/>
    </source>
</evidence>
<dbReference type="PANTHER" id="PTHR43649">
    <property type="entry name" value="ARABINOSE-BINDING PROTEIN-RELATED"/>
    <property type="match status" value="1"/>
</dbReference>
<dbReference type="OrthoDB" id="9812682at2"/>
<keyword evidence="4 8" id="KW-0732">Signal</keyword>
<proteinExistence type="inferred from homology"/>
<evidence type="ECO:0000256" key="6">
    <source>
        <dbReference type="ARBA" id="ARBA00023139"/>
    </source>
</evidence>
<evidence type="ECO:0000256" key="5">
    <source>
        <dbReference type="ARBA" id="ARBA00023136"/>
    </source>
</evidence>
<name>A0A2T5K5N6_9RHOB</name>
<evidence type="ECO:0000256" key="7">
    <source>
        <dbReference type="ARBA" id="ARBA00023288"/>
    </source>
</evidence>
<comment type="similarity">
    <text evidence="2">Belongs to the bacterial solute-binding protein 1 family.</text>
</comment>
<dbReference type="GO" id="GO:0042597">
    <property type="term" value="C:periplasmic space"/>
    <property type="evidence" value="ECO:0007669"/>
    <property type="project" value="UniProtKB-SubCell"/>
</dbReference>
<feature type="chain" id="PRO_5015629427" evidence="8">
    <location>
        <begin position="24"/>
        <end position="484"/>
    </location>
</feature>
<sequence length="484" mass="52974">MGYSLKYGASVLAIALAAGGAFAQDLQIENADWWQEAGASFKGTTLRGVTESTPASNFVADVLAPRFEELTGIRVDVETTSWDQMYDKAIKDMEAGTGIYDMVYIEQDIIYAYLARDFLVNLTQALEEKPDLKAADYAEENLTSFADNFRGAEDGNLYGMPMEAFIKVYLYRTDLFNDPEVQAAFKEQTGRDLAPATNHAEYAEIAQFFTQWGKENGGKLWGTTAQAHTGHPASWYEYFESVAPTYGVYDWGIDAANNYAASVENGGRMNSPEAKEAMKWWLSMRDIAPPESVQSTWTEVATTFAAGRVAQGLVYGENVAWIASDTSKSRVVGNVAVALPPVEEGVMAAAEAGEGYIGYYDGGAFGLPVTSKNKDAAVLFLQFMALPEVQEEWAAAGSRVTLTSTYETPKVQALDEQLGGYFSMLRDQGKLFKGAPEYPFHAQLREATAPIFYDILTGAVGPDEGLDRMAAKAEEELTSLGYRK</sequence>
<evidence type="ECO:0000256" key="1">
    <source>
        <dbReference type="ARBA" id="ARBA00004418"/>
    </source>
</evidence>
<evidence type="ECO:0000313" key="9">
    <source>
        <dbReference type="EMBL" id="PTR17736.1"/>
    </source>
</evidence>
<evidence type="ECO:0000256" key="8">
    <source>
        <dbReference type="SAM" id="SignalP"/>
    </source>
</evidence>
<dbReference type="PANTHER" id="PTHR43649:SF33">
    <property type="entry name" value="POLYGALACTURONAN_RHAMNOGALACTURONAN-BINDING PROTEIN YTCQ"/>
    <property type="match status" value="1"/>
</dbReference>
<organism evidence="9 10">
    <name type="scientific">Cereibacter azotoformans</name>
    <dbReference type="NCBI Taxonomy" id="43057"/>
    <lineage>
        <taxon>Bacteria</taxon>
        <taxon>Pseudomonadati</taxon>
        <taxon>Pseudomonadota</taxon>
        <taxon>Alphaproteobacteria</taxon>
        <taxon>Rhodobacterales</taxon>
        <taxon>Paracoccaceae</taxon>
        <taxon>Cereibacter</taxon>
    </lineage>
</organism>
<dbReference type="InterPro" id="IPR050490">
    <property type="entry name" value="Bact_solute-bd_prot1"/>
</dbReference>
<gene>
    <name evidence="9" type="ORF">C8J28_11122</name>
</gene>
<dbReference type="Proteomes" id="UP000244060">
    <property type="component" value="Unassembled WGS sequence"/>
</dbReference>
<dbReference type="AlphaFoldDB" id="A0A2T5K5N6"/>
<protein>
    <submittedName>
        <fullName evidence="9">Carbohydrate ABC transporter substrate-binding protein (CUT1 family)</fullName>
    </submittedName>
</protein>
<feature type="signal peptide" evidence="8">
    <location>
        <begin position="1"/>
        <end position="23"/>
    </location>
</feature>
<keyword evidence="7" id="KW-0449">Lipoprotein</keyword>
<keyword evidence="5" id="KW-0472">Membrane</keyword>
<dbReference type="InterPro" id="IPR006059">
    <property type="entry name" value="SBP"/>
</dbReference>
<keyword evidence="3" id="KW-1003">Cell membrane</keyword>
<accession>A0A2T5K5N6</accession>
<comment type="subcellular location">
    <subcellularLocation>
        <location evidence="1">Periplasm</location>
    </subcellularLocation>
</comment>
<evidence type="ECO:0000256" key="2">
    <source>
        <dbReference type="ARBA" id="ARBA00008520"/>
    </source>
</evidence>
<evidence type="ECO:0000256" key="4">
    <source>
        <dbReference type="ARBA" id="ARBA00022729"/>
    </source>
</evidence>
<dbReference type="EMBL" id="QAOT01000011">
    <property type="protein sequence ID" value="PTR17736.1"/>
    <property type="molecule type" value="Genomic_DNA"/>
</dbReference>
<dbReference type="Pfam" id="PF01547">
    <property type="entry name" value="SBP_bac_1"/>
    <property type="match status" value="1"/>
</dbReference>
<dbReference type="Gene3D" id="3.40.190.10">
    <property type="entry name" value="Periplasmic binding protein-like II"/>
    <property type="match status" value="2"/>
</dbReference>
<keyword evidence="10" id="KW-1185">Reference proteome</keyword>
<comment type="caution">
    <text evidence="9">The sequence shown here is derived from an EMBL/GenBank/DDBJ whole genome shotgun (WGS) entry which is preliminary data.</text>
</comment>
<keyword evidence="6" id="KW-0564">Palmitate</keyword>
<dbReference type="RefSeq" id="WP_108221218.1">
    <property type="nucleotide sequence ID" value="NZ_CP090022.1"/>
</dbReference>
<evidence type="ECO:0000256" key="3">
    <source>
        <dbReference type="ARBA" id="ARBA00022475"/>
    </source>
</evidence>